<evidence type="ECO:0000256" key="1">
    <source>
        <dbReference type="SAM" id="Phobius"/>
    </source>
</evidence>
<comment type="caution">
    <text evidence="2">The sequence shown here is derived from an EMBL/GenBank/DDBJ whole genome shotgun (WGS) entry which is preliminary data.</text>
</comment>
<sequence length="350" mass="38023">MKRRITGATLFGLGILCVLLAGALAWIIVPSQRKVPLDLIPPDVVLEASNATFAQVQLGPDGAPQLTVENAGLRATTGIKPDFEAAADLTGDLEGNTVIWNVFNATDRADTGAAVNRSESRIALDRESGEAVTWPGQCHNEAPQDPSQNTACTPGNVDFEGQLYLFPFGTQKQTYLYWDSALHEALPMEYQAEEEYNGLPTYRFEQQIPQQIINLEPQELSALLGFLTPGSTTGSVTYQATRTIWVEPETGAIVGYRELQHRELVPVVGTPVVIFDADLGYNQATLDVVGEKAADGRSQLRLLGTYVPIGLVVLGLLLAVLGYLIARRGRRPYYQAPARTAEPETTRAQA</sequence>
<dbReference type="Proteomes" id="UP000598146">
    <property type="component" value="Unassembled WGS sequence"/>
</dbReference>
<dbReference type="AlphaFoldDB" id="A0A931CHJ8"/>
<organism evidence="2 3">
    <name type="scientific">Actinoplanes aureus</name>
    <dbReference type="NCBI Taxonomy" id="2792083"/>
    <lineage>
        <taxon>Bacteria</taxon>
        <taxon>Bacillati</taxon>
        <taxon>Actinomycetota</taxon>
        <taxon>Actinomycetes</taxon>
        <taxon>Micromonosporales</taxon>
        <taxon>Micromonosporaceae</taxon>
        <taxon>Actinoplanes</taxon>
    </lineage>
</organism>
<accession>A0A931CHJ8</accession>
<evidence type="ECO:0000313" key="3">
    <source>
        <dbReference type="Proteomes" id="UP000598146"/>
    </source>
</evidence>
<keyword evidence="1" id="KW-0472">Membrane</keyword>
<dbReference type="EMBL" id="JADQTO010000013">
    <property type="protein sequence ID" value="MBG0565060.1"/>
    <property type="molecule type" value="Genomic_DNA"/>
</dbReference>
<keyword evidence="3" id="KW-1185">Reference proteome</keyword>
<dbReference type="InterPro" id="IPR021424">
    <property type="entry name" value="PorA"/>
</dbReference>
<dbReference type="Pfam" id="PF11271">
    <property type="entry name" value="PorA"/>
    <property type="match status" value="1"/>
</dbReference>
<feature type="transmembrane region" description="Helical" evidence="1">
    <location>
        <begin position="306"/>
        <end position="326"/>
    </location>
</feature>
<reference evidence="2" key="1">
    <citation type="submission" date="2020-11" db="EMBL/GenBank/DDBJ databases">
        <title>Isolation and identification of active actinomycetes.</title>
        <authorList>
            <person name="Sun X."/>
        </authorList>
    </citation>
    <scope>NUCLEOTIDE SEQUENCE</scope>
    <source>
        <strain evidence="2">NEAU-A11</strain>
    </source>
</reference>
<evidence type="ECO:0000313" key="2">
    <source>
        <dbReference type="EMBL" id="MBG0565060.1"/>
    </source>
</evidence>
<protein>
    <submittedName>
        <fullName evidence="2">DUF3068 domain-containing protein</fullName>
    </submittedName>
</protein>
<dbReference type="RefSeq" id="WP_196416839.1">
    <property type="nucleotide sequence ID" value="NZ_JADQTO010000013.1"/>
</dbReference>
<keyword evidence="1" id="KW-1133">Transmembrane helix</keyword>
<name>A0A931CHJ8_9ACTN</name>
<gene>
    <name evidence="2" type="ORF">I4J89_26775</name>
</gene>
<keyword evidence="1" id="KW-0812">Transmembrane</keyword>
<proteinExistence type="predicted"/>